<dbReference type="Proteomes" id="UP001162164">
    <property type="component" value="Unassembled WGS sequence"/>
</dbReference>
<name>A0ABQ9K519_9CUCU</name>
<organism evidence="1 2">
    <name type="scientific">Molorchus minor</name>
    <dbReference type="NCBI Taxonomy" id="1323400"/>
    <lineage>
        <taxon>Eukaryota</taxon>
        <taxon>Metazoa</taxon>
        <taxon>Ecdysozoa</taxon>
        <taxon>Arthropoda</taxon>
        <taxon>Hexapoda</taxon>
        <taxon>Insecta</taxon>
        <taxon>Pterygota</taxon>
        <taxon>Neoptera</taxon>
        <taxon>Endopterygota</taxon>
        <taxon>Coleoptera</taxon>
        <taxon>Polyphaga</taxon>
        <taxon>Cucujiformia</taxon>
        <taxon>Chrysomeloidea</taxon>
        <taxon>Cerambycidae</taxon>
        <taxon>Lamiinae</taxon>
        <taxon>Monochamini</taxon>
        <taxon>Molorchus</taxon>
    </lineage>
</organism>
<accession>A0ABQ9K519</accession>
<gene>
    <name evidence="1" type="ORF">NQ317_018274</name>
</gene>
<evidence type="ECO:0000313" key="2">
    <source>
        <dbReference type="Proteomes" id="UP001162164"/>
    </source>
</evidence>
<comment type="caution">
    <text evidence="1">The sequence shown here is derived from an EMBL/GenBank/DDBJ whole genome shotgun (WGS) entry which is preliminary data.</text>
</comment>
<sequence length="69" mass="7800">MAHVYANKEFVDILLKNTIIRMFINSGSTGSGTRIITIHLDVIFNNYCSEGHPQPKPKINSINNQVRKT</sequence>
<protein>
    <submittedName>
        <fullName evidence="1">Uncharacterized protein</fullName>
    </submittedName>
</protein>
<reference evidence="1" key="1">
    <citation type="journal article" date="2023" name="Insect Mol. Biol.">
        <title>Genome sequencing provides insights into the evolution of gene families encoding plant cell wall-degrading enzymes in longhorned beetles.</title>
        <authorList>
            <person name="Shin N.R."/>
            <person name="Okamura Y."/>
            <person name="Kirsch R."/>
            <person name="Pauchet Y."/>
        </authorList>
    </citation>
    <scope>NUCLEOTIDE SEQUENCE</scope>
    <source>
        <strain evidence="1">MMC_N1</strain>
    </source>
</reference>
<dbReference type="EMBL" id="JAPWTJ010000018">
    <property type="protein sequence ID" value="KAJ8985244.1"/>
    <property type="molecule type" value="Genomic_DNA"/>
</dbReference>
<evidence type="ECO:0000313" key="1">
    <source>
        <dbReference type="EMBL" id="KAJ8985244.1"/>
    </source>
</evidence>
<keyword evidence="2" id="KW-1185">Reference proteome</keyword>
<proteinExistence type="predicted"/>